<gene>
    <name evidence="2" type="ORF">SKAU_G00332370</name>
</gene>
<keyword evidence="1" id="KW-1133">Transmembrane helix</keyword>
<evidence type="ECO:0000256" key="1">
    <source>
        <dbReference type="SAM" id="Phobius"/>
    </source>
</evidence>
<protein>
    <submittedName>
        <fullName evidence="2">Uncharacterized protein</fullName>
    </submittedName>
</protein>
<proteinExistence type="predicted"/>
<dbReference type="EMBL" id="JAINUF010000015">
    <property type="protein sequence ID" value="KAJ8340946.1"/>
    <property type="molecule type" value="Genomic_DNA"/>
</dbReference>
<organism evidence="2 3">
    <name type="scientific">Synaphobranchus kaupii</name>
    <name type="common">Kaup's arrowtooth eel</name>
    <dbReference type="NCBI Taxonomy" id="118154"/>
    <lineage>
        <taxon>Eukaryota</taxon>
        <taxon>Metazoa</taxon>
        <taxon>Chordata</taxon>
        <taxon>Craniata</taxon>
        <taxon>Vertebrata</taxon>
        <taxon>Euteleostomi</taxon>
        <taxon>Actinopterygii</taxon>
        <taxon>Neopterygii</taxon>
        <taxon>Teleostei</taxon>
        <taxon>Anguilliformes</taxon>
        <taxon>Synaphobranchidae</taxon>
        <taxon>Synaphobranchus</taxon>
    </lineage>
</organism>
<keyword evidence="1" id="KW-0472">Membrane</keyword>
<keyword evidence="1" id="KW-0812">Transmembrane</keyword>
<comment type="caution">
    <text evidence="2">The sequence shown here is derived from an EMBL/GenBank/DDBJ whole genome shotgun (WGS) entry which is preliminary data.</text>
</comment>
<evidence type="ECO:0000313" key="3">
    <source>
        <dbReference type="Proteomes" id="UP001152622"/>
    </source>
</evidence>
<dbReference type="AlphaFoldDB" id="A0A9Q1ELA1"/>
<feature type="transmembrane region" description="Helical" evidence="1">
    <location>
        <begin position="41"/>
        <end position="63"/>
    </location>
</feature>
<sequence>YWEEEGSGGIVYGFSNTCKATCSRDLIADKCCRKNDLFDRFLLLSLFSLSFCNLLSTADLLLAGREIIV</sequence>
<evidence type="ECO:0000313" key="2">
    <source>
        <dbReference type="EMBL" id="KAJ8340946.1"/>
    </source>
</evidence>
<keyword evidence="3" id="KW-1185">Reference proteome</keyword>
<dbReference type="Proteomes" id="UP001152622">
    <property type="component" value="Chromosome 15"/>
</dbReference>
<name>A0A9Q1ELA1_SYNKA</name>
<accession>A0A9Q1ELA1</accession>
<feature type="non-terminal residue" evidence="2">
    <location>
        <position position="1"/>
    </location>
</feature>
<reference evidence="2" key="1">
    <citation type="journal article" date="2023" name="Science">
        <title>Genome structures resolve the early diversification of teleost fishes.</title>
        <authorList>
            <person name="Parey E."/>
            <person name="Louis A."/>
            <person name="Montfort J."/>
            <person name="Bouchez O."/>
            <person name="Roques C."/>
            <person name="Iampietro C."/>
            <person name="Lluch J."/>
            <person name="Castinel A."/>
            <person name="Donnadieu C."/>
            <person name="Desvignes T."/>
            <person name="Floi Bucao C."/>
            <person name="Jouanno E."/>
            <person name="Wen M."/>
            <person name="Mejri S."/>
            <person name="Dirks R."/>
            <person name="Jansen H."/>
            <person name="Henkel C."/>
            <person name="Chen W.J."/>
            <person name="Zahm M."/>
            <person name="Cabau C."/>
            <person name="Klopp C."/>
            <person name="Thompson A.W."/>
            <person name="Robinson-Rechavi M."/>
            <person name="Braasch I."/>
            <person name="Lecointre G."/>
            <person name="Bobe J."/>
            <person name="Postlethwait J.H."/>
            <person name="Berthelot C."/>
            <person name="Roest Crollius H."/>
            <person name="Guiguen Y."/>
        </authorList>
    </citation>
    <scope>NUCLEOTIDE SEQUENCE</scope>
    <source>
        <strain evidence="2">WJC10195</strain>
    </source>
</reference>